<gene>
    <name evidence="2" type="ORF">GCM10011320_20760</name>
</gene>
<keyword evidence="1" id="KW-0732">Signal</keyword>
<sequence>MRRVLALAFCAVGFPAASQVPPVVLDAVQRLPATRTLEAVLRDAACVFSPVARHLDRLPAATPWVRPDAVVLFGDLPSLETGRRAAVLRPTREVLARATTRQRIAEGDITLHDLDLALLPADAPIPAFLAIHVAPPTEPPDGCVAQGPR</sequence>
<proteinExistence type="predicted"/>
<feature type="chain" id="PRO_5037180232" evidence="1">
    <location>
        <begin position="20"/>
        <end position="149"/>
    </location>
</feature>
<organism evidence="2 3">
    <name type="scientific">Neoroseomonas lacus</name>
    <dbReference type="NCBI Taxonomy" id="287609"/>
    <lineage>
        <taxon>Bacteria</taxon>
        <taxon>Pseudomonadati</taxon>
        <taxon>Pseudomonadota</taxon>
        <taxon>Alphaproteobacteria</taxon>
        <taxon>Acetobacterales</taxon>
        <taxon>Acetobacteraceae</taxon>
        <taxon>Neoroseomonas</taxon>
    </lineage>
</organism>
<evidence type="ECO:0000313" key="3">
    <source>
        <dbReference type="Proteomes" id="UP000661507"/>
    </source>
</evidence>
<accession>A0A917KI56</accession>
<keyword evidence="3" id="KW-1185">Reference proteome</keyword>
<evidence type="ECO:0000256" key="1">
    <source>
        <dbReference type="SAM" id="SignalP"/>
    </source>
</evidence>
<dbReference type="Proteomes" id="UP000661507">
    <property type="component" value="Unassembled WGS sequence"/>
</dbReference>
<dbReference type="EMBL" id="BMKW01000004">
    <property type="protein sequence ID" value="GGJ13360.1"/>
    <property type="molecule type" value="Genomic_DNA"/>
</dbReference>
<protein>
    <submittedName>
        <fullName evidence="2">Uncharacterized protein</fullName>
    </submittedName>
</protein>
<comment type="caution">
    <text evidence="2">The sequence shown here is derived from an EMBL/GenBank/DDBJ whole genome shotgun (WGS) entry which is preliminary data.</text>
</comment>
<reference evidence="2" key="2">
    <citation type="submission" date="2020-09" db="EMBL/GenBank/DDBJ databases">
        <authorList>
            <person name="Sun Q."/>
            <person name="Zhou Y."/>
        </authorList>
    </citation>
    <scope>NUCLEOTIDE SEQUENCE</scope>
    <source>
        <strain evidence="2">CGMCC 1.3617</strain>
    </source>
</reference>
<feature type="signal peptide" evidence="1">
    <location>
        <begin position="1"/>
        <end position="19"/>
    </location>
</feature>
<name>A0A917KI56_9PROT</name>
<dbReference type="RefSeq" id="WP_188966966.1">
    <property type="nucleotide sequence ID" value="NZ_BMKW01000004.1"/>
</dbReference>
<dbReference type="AlphaFoldDB" id="A0A917KI56"/>
<evidence type="ECO:0000313" key="2">
    <source>
        <dbReference type="EMBL" id="GGJ13360.1"/>
    </source>
</evidence>
<reference evidence="2" key="1">
    <citation type="journal article" date="2014" name="Int. J. Syst. Evol. Microbiol.">
        <title>Complete genome sequence of Corynebacterium casei LMG S-19264T (=DSM 44701T), isolated from a smear-ripened cheese.</title>
        <authorList>
            <consortium name="US DOE Joint Genome Institute (JGI-PGF)"/>
            <person name="Walter F."/>
            <person name="Albersmeier A."/>
            <person name="Kalinowski J."/>
            <person name="Ruckert C."/>
        </authorList>
    </citation>
    <scope>NUCLEOTIDE SEQUENCE</scope>
    <source>
        <strain evidence="2">CGMCC 1.3617</strain>
    </source>
</reference>